<organism evidence="5 6">
    <name type="scientific">Serendipita indica (strain DSM 11827)</name>
    <name type="common">Root endophyte fungus</name>
    <name type="synonym">Piriformospora indica</name>
    <dbReference type="NCBI Taxonomy" id="1109443"/>
    <lineage>
        <taxon>Eukaryota</taxon>
        <taxon>Fungi</taxon>
        <taxon>Dikarya</taxon>
        <taxon>Basidiomycota</taxon>
        <taxon>Agaricomycotina</taxon>
        <taxon>Agaricomycetes</taxon>
        <taxon>Sebacinales</taxon>
        <taxon>Serendipitaceae</taxon>
        <taxon>Serendipita</taxon>
    </lineage>
</organism>
<evidence type="ECO:0000313" key="5">
    <source>
        <dbReference type="EMBL" id="CCA75485.1"/>
    </source>
</evidence>
<comment type="caution">
    <text evidence="5">The sequence shown here is derived from an EMBL/GenBank/DDBJ whole genome shotgun (WGS) entry which is preliminary data.</text>
</comment>
<dbReference type="HOGENOM" id="CLU_000288_6_5_1"/>
<dbReference type="Proteomes" id="UP000007148">
    <property type="component" value="Unassembled WGS sequence"/>
</dbReference>
<dbReference type="AlphaFoldDB" id="G4TVZ2"/>
<gene>
    <name evidence="5" type="ORF">PIIN_09468</name>
</gene>
<reference evidence="5 6" key="1">
    <citation type="journal article" date="2011" name="PLoS Pathog.">
        <title>Endophytic Life Strategies Decoded by Genome and Transcriptome Analyses of the Mutualistic Root Symbiont Piriformospora indica.</title>
        <authorList>
            <person name="Zuccaro A."/>
            <person name="Lahrmann U."/>
            <person name="Guldener U."/>
            <person name="Langen G."/>
            <person name="Pfiffi S."/>
            <person name="Biedenkopf D."/>
            <person name="Wong P."/>
            <person name="Samans B."/>
            <person name="Grimm C."/>
            <person name="Basiewicz M."/>
            <person name="Murat C."/>
            <person name="Martin F."/>
            <person name="Kogel K.H."/>
        </authorList>
    </citation>
    <scope>NUCLEOTIDE SEQUENCE [LARGE SCALE GENOMIC DNA]</scope>
    <source>
        <strain evidence="5 6">DSM 11827</strain>
    </source>
</reference>
<proteinExistence type="predicted"/>
<keyword evidence="2" id="KW-0853">WD repeat</keyword>
<sequence length="830" mass="92953">MSDPISSKPKKQRKNIDSLASSSSAQGSSKRVQMYNAVTIGLTVGASIAEASDILAPLKAACLTTKTILEAIYSNQEGWTDLMRRLKEYMSALEEQIILFETYPQDTRAVDEAFRQPLIHYVEFLETVHDMVIDLKEKRSRKNFGLFKAFTKVKINAGEILKMNRDIEDRHRQLMQALGIFTALRVQVVDKTTKAAEVKLDVTNAHVEATRATVDTTKATVDVTNANVEVILTDEFGRTCNPSAPNGRIRRIFSPQYMFRRNLPGSSQDNLAIGRRRYFWLCDIAGSGKSTVAMTAVESWRSQGVLGGRFFFSIASNEASTTDKFCSTIARDLVHHIREFAPHVAGAVKQNPSFMRCSLDEQFEMLSATQRKELVEALSTVVQKSKNLRIFITSRPDPVIQEVLAPLSIKAKLEDRLHDVNHRDNIDDIASYLHHSLDGVLSEDKRAKMVKKANGLFIWASTACRMLNSVTSLSPPEDIYDSLMSMEEGGVIDDVYALVFERTDPKYSTVMCAMLALLLAAFEPLTIDDLDDLLKNSKVRGSAKALIQNLGSVLTTDSTTNLIQFRHPTLVEYLRHCVGSPAADSRYRLRLSIANAHSQVASWCLKYLKSPTEGLRFNICQIESSFHLNRQISDLDTRVSKYISRRLRYASSHWLFHMADADNNSWSPLENELQHIIQVPYVFYWLEILSVSGGIPRAIAGLRAITRHTQLAAKAKGHLEEIRRFIMTFSVAIQDSAPYIYVSALPFAPKKSLLHIQGIKRYTGTLSVTKGLEEAYPGLPSFLRGHEGVVYTVRLSLDGSRIVSGSDGNTLRLWDVDTGQPVGEPLRGHR</sequence>
<dbReference type="InterPro" id="IPR036322">
    <property type="entry name" value="WD40_repeat_dom_sf"/>
</dbReference>
<dbReference type="Pfam" id="PF24883">
    <property type="entry name" value="NPHP3_N"/>
    <property type="match status" value="1"/>
</dbReference>
<dbReference type="OrthoDB" id="2932404at2759"/>
<dbReference type="Pfam" id="PF00400">
    <property type="entry name" value="WD40"/>
    <property type="match status" value="1"/>
</dbReference>
<dbReference type="InterPro" id="IPR027417">
    <property type="entry name" value="P-loop_NTPase"/>
</dbReference>
<evidence type="ECO:0000256" key="3">
    <source>
        <dbReference type="SAM" id="MobiDB-lite"/>
    </source>
</evidence>
<dbReference type="PANTHER" id="PTHR10039">
    <property type="entry name" value="AMELOGENIN"/>
    <property type="match status" value="1"/>
</dbReference>
<feature type="domain" description="Nephrocystin 3-like N-terminal" evidence="4">
    <location>
        <begin position="276"/>
        <end position="366"/>
    </location>
</feature>
<dbReference type="STRING" id="1109443.G4TVZ2"/>
<dbReference type="EMBL" id="CAFZ01000458">
    <property type="protein sequence ID" value="CCA75485.1"/>
    <property type="molecule type" value="Genomic_DNA"/>
</dbReference>
<dbReference type="InterPro" id="IPR015943">
    <property type="entry name" value="WD40/YVTN_repeat-like_dom_sf"/>
</dbReference>
<dbReference type="SUPFAM" id="SSF50978">
    <property type="entry name" value="WD40 repeat-like"/>
    <property type="match status" value="1"/>
</dbReference>
<dbReference type="OMA" id="ESIAYAC"/>
<dbReference type="SMART" id="SM00320">
    <property type="entry name" value="WD40"/>
    <property type="match status" value="1"/>
</dbReference>
<evidence type="ECO:0000313" key="6">
    <source>
        <dbReference type="Proteomes" id="UP000007148"/>
    </source>
</evidence>
<accession>G4TVZ2</accession>
<keyword evidence="1" id="KW-0677">Repeat</keyword>
<dbReference type="InterPro" id="IPR056884">
    <property type="entry name" value="NPHP3-like_N"/>
</dbReference>
<protein>
    <recommendedName>
        <fullName evidence="4">Nephrocystin 3-like N-terminal domain-containing protein</fullName>
    </recommendedName>
</protein>
<dbReference type="InParanoid" id="G4TVZ2"/>
<dbReference type="SUPFAM" id="SSF52540">
    <property type="entry name" value="P-loop containing nucleoside triphosphate hydrolases"/>
    <property type="match status" value="1"/>
</dbReference>
<dbReference type="Gene3D" id="2.130.10.10">
    <property type="entry name" value="YVTN repeat-like/Quinoprotein amine dehydrogenase"/>
    <property type="match status" value="1"/>
</dbReference>
<feature type="region of interest" description="Disordered" evidence="3">
    <location>
        <begin position="1"/>
        <end position="25"/>
    </location>
</feature>
<evidence type="ECO:0000256" key="2">
    <source>
        <dbReference type="PROSITE-ProRule" id="PRU00221"/>
    </source>
</evidence>
<keyword evidence="6" id="KW-1185">Reference proteome</keyword>
<name>G4TVZ2_SERID</name>
<dbReference type="eggNOG" id="KOG0266">
    <property type="taxonomic scope" value="Eukaryota"/>
</dbReference>
<dbReference type="InterPro" id="IPR001680">
    <property type="entry name" value="WD40_rpt"/>
</dbReference>
<feature type="repeat" description="WD" evidence="2">
    <location>
        <begin position="783"/>
        <end position="824"/>
    </location>
</feature>
<evidence type="ECO:0000259" key="4">
    <source>
        <dbReference type="Pfam" id="PF24883"/>
    </source>
</evidence>
<evidence type="ECO:0000256" key="1">
    <source>
        <dbReference type="ARBA" id="ARBA00022737"/>
    </source>
</evidence>
<dbReference type="PROSITE" id="PS50294">
    <property type="entry name" value="WD_REPEATS_REGION"/>
    <property type="match status" value="1"/>
</dbReference>
<dbReference type="PROSITE" id="PS50082">
    <property type="entry name" value="WD_REPEATS_2"/>
    <property type="match status" value="1"/>
</dbReference>